<dbReference type="Proteomes" id="UP001142610">
    <property type="component" value="Unassembled WGS sequence"/>
</dbReference>
<evidence type="ECO:0000256" key="1">
    <source>
        <dbReference type="SAM" id="SignalP"/>
    </source>
</evidence>
<keyword evidence="3" id="KW-1185">Reference proteome</keyword>
<feature type="signal peptide" evidence="1">
    <location>
        <begin position="1"/>
        <end position="23"/>
    </location>
</feature>
<dbReference type="RefSeq" id="WP_256619675.1">
    <property type="nucleotide sequence ID" value="NZ_JANIBC010000008.1"/>
</dbReference>
<feature type="chain" id="PRO_5040720632" description="DUF1326 domain-containing protein" evidence="1">
    <location>
        <begin position="24"/>
        <end position="232"/>
    </location>
</feature>
<protein>
    <recommendedName>
        <fullName evidence="4">DUF1326 domain-containing protein</fullName>
    </recommendedName>
</protein>
<comment type="caution">
    <text evidence="2">The sequence shown here is derived from an EMBL/GenBank/DDBJ whole genome shotgun (WGS) entry which is preliminary data.</text>
</comment>
<proteinExistence type="predicted"/>
<sequence length="232" mass="24239">MKTVSRLLGAAASLLALAGAAHAEVGANEVKQMMAAKGLRLGGEQTAEGGKIRMFLGVETSGWPHVVSLLDVEIDGTPDAVVMMSFVPGAGGVPLQLLNQINEAALTKAFTVKDAAGLSLTTVTIGGADQATLNRAFDFYYQEFGGYRQAMVAIAQSGGRGQGVSVSNDTSLPLVDRIDAGMSRIEVTARDDELTKKLNVNGGHTTLGAYEITDHDLALELAMEASKKFLGQ</sequence>
<evidence type="ECO:0008006" key="4">
    <source>
        <dbReference type="Google" id="ProtNLM"/>
    </source>
</evidence>
<evidence type="ECO:0000313" key="2">
    <source>
        <dbReference type="EMBL" id="MCQ8185786.1"/>
    </source>
</evidence>
<dbReference type="EMBL" id="JANIBC010000008">
    <property type="protein sequence ID" value="MCQ8185786.1"/>
    <property type="molecule type" value="Genomic_DNA"/>
</dbReference>
<name>A0A9X2LA51_9PROT</name>
<accession>A0A9X2LA51</accession>
<dbReference type="AlphaFoldDB" id="A0A9X2LA51"/>
<organism evidence="2 3">
    <name type="scientific">Parvularcula maris</name>
    <dbReference type="NCBI Taxonomy" id="2965077"/>
    <lineage>
        <taxon>Bacteria</taxon>
        <taxon>Pseudomonadati</taxon>
        <taxon>Pseudomonadota</taxon>
        <taxon>Alphaproteobacteria</taxon>
        <taxon>Parvularculales</taxon>
        <taxon>Parvularculaceae</taxon>
        <taxon>Parvularcula</taxon>
    </lineage>
</organism>
<evidence type="ECO:0000313" key="3">
    <source>
        <dbReference type="Proteomes" id="UP001142610"/>
    </source>
</evidence>
<gene>
    <name evidence="2" type="ORF">NOG11_10305</name>
</gene>
<keyword evidence="1" id="KW-0732">Signal</keyword>
<reference evidence="2" key="1">
    <citation type="submission" date="2022-07" db="EMBL/GenBank/DDBJ databases">
        <title>Parvularcula maris sp. nov., an algicidal bacterium isolated from seawater.</title>
        <authorList>
            <person name="Li F."/>
        </authorList>
    </citation>
    <scope>NUCLEOTIDE SEQUENCE</scope>
    <source>
        <strain evidence="2">BGMRC 0090</strain>
    </source>
</reference>